<evidence type="ECO:0000259" key="1">
    <source>
        <dbReference type="Pfam" id="PF13737"/>
    </source>
</evidence>
<dbReference type="Proteomes" id="UP000219020">
    <property type="component" value="Unassembled WGS sequence"/>
</dbReference>
<reference evidence="3" key="1">
    <citation type="submission" date="2017-04" db="EMBL/GenBank/DDBJ databases">
        <title>Genome evolution of the luminous symbionts of deep sea anglerfish.</title>
        <authorList>
            <person name="Hendry T.A."/>
        </authorList>
    </citation>
    <scope>NUCLEOTIDE SEQUENCE [LARGE SCALE GENOMIC DNA]</scope>
</reference>
<keyword evidence="3" id="KW-1185">Reference proteome</keyword>
<dbReference type="EMBL" id="NBYY01000009">
    <property type="protein sequence ID" value="PCS23466.1"/>
    <property type="molecule type" value="Genomic_DNA"/>
</dbReference>
<gene>
    <name evidence="2" type="ORF">BTN49_0434</name>
</gene>
<proteinExistence type="predicted"/>
<protein>
    <submittedName>
        <fullName evidence="2">Mobile element protein</fullName>
    </submittedName>
</protein>
<evidence type="ECO:0000313" key="3">
    <source>
        <dbReference type="Proteomes" id="UP000219020"/>
    </source>
</evidence>
<dbReference type="InterPro" id="IPR025668">
    <property type="entry name" value="Tnp_DDE_dom"/>
</dbReference>
<comment type="caution">
    <text evidence="2">The sequence shown here is derived from an EMBL/GenBank/DDBJ whole genome shotgun (WGS) entry which is preliminary data.</text>
</comment>
<name>A0A2A5T5P8_9GAMM</name>
<evidence type="ECO:0000313" key="2">
    <source>
        <dbReference type="EMBL" id="PCS23466.1"/>
    </source>
</evidence>
<dbReference type="Pfam" id="PF13737">
    <property type="entry name" value="DDE_Tnp_1_5"/>
    <property type="match status" value="1"/>
</dbReference>
<dbReference type="AlphaFoldDB" id="A0A2A5T5P8"/>
<feature type="domain" description="Transposase DDE" evidence="1">
    <location>
        <begin position="20"/>
        <end position="69"/>
    </location>
</feature>
<accession>A0A2A5T5P8</accession>
<sequence>MGKIKHKINNWTQYNQALINLGSVTFVIDIAAIKTWHYLKHHVHRDRGFIFSETAIETILMVKGIFKLLLPWIKRLS</sequence>
<organism evidence="2 3">
    <name type="scientific">Candidatus Enterovibrio escicola</name>
    <dbReference type="NCBI Taxonomy" id="1927127"/>
    <lineage>
        <taxon>Bacteria</taxon>
        <taxon>Pseudomonadati</taxon>
        <taxon>Pseudomonadota</taxon>
        <taxon>Gammaproteobacteria</taxon>
        <taxon>Vibrionales</taxon>
        <taxon>Vibrionaceae</taxon>
        <taxon>Enterovibrio</taxon>
    </lineage>
</organism>